<organism evidence="1 2">
    <name type="scientific">Marinactinospora rubrisoli</name>
    <dbReference type="NCBI Taxonomy" id="2715399"/>
    <lineage>
        <taxon>Bacteria</taxon>
        <taxon>Bacillati</taxon>
        <taxon>Actinomycetota</taxon>
        <taxon>Actinomycetes</taxon>
        <taxon>Streptosporangiales</taxon>
        <taxon>Nocardiopsidaceae</taxon>
        <taxon>Marinactinospora</taxon>
    </lineage>
</organism>
<proteinExistence type="predicted"/>
<comment type="caution">
    <text evidence="1">The sequence shown here is derived from an EMBL/GenBank/DDBJ whole genome shotgun (WGS) entry which is preliminary data.</text>
</comment>
<gene>
    <name evidence="1" type="ORF">ACFQRF_19565</name>
</gene>
<name>A0ABW2KKR5_9ACTN</name>
<evidence type="ECO:0000313" key="1">
    <source>
        <dbReference type="EMBL" id="MFC7329935.1"/>
    </source>
</evidence>
<protein>
    <submittedName>
        <fullName evidence="1">Uncharacterized protein</fullName>
    </submittedName>
</protein>
<dbReference type="Proteomes" id="UP001596540">
    <property type="component" value="Unassembled WGS sequence"/>
</dbReference>
<evidence type="ECO:0000313" key="2">
    <source>
        <dbReference type="Proteomes" id="UP001596540"/>
    </source>
</evidence>
<reference evidence="2" key="1">
    <citation type="journal article" date="2019" name="Int. J. Syst. Evol. Microbiol.">
        <title>The Global Catalogue of Microorganisms (GCM) 10K type strain sequencing project: providing services to taxonomists for standard genome sequencing and annotation.</title>
        <authorList>
            <consortium name="The Broad Institute Genomics Platform"/>
            <consortium name="The Broad Institute Genome Sequencing Center for Infectious Disease"/>
            <person name="Wu L."/>
            <person name="Ma J."/>
        </authorList>
    </citation>
    <scope>NUCLEOTIDE SEQUENCE [LARGE SCALE GENOMIC DNA]</scope>
    <source>
        <strain evidence="2">CGMCC 4.7382</strain>
    </source>
</reference>
<accession>A0ABW2KKR5</accession>
<sequence length="605" mass="65948">MSVPAVVGMAAAPLVLTGRRPSFPSTLRLVAAMRLVFTNADQETFDEYRSLFITRTLAHCRAENIPVSRTALEILLDFKFGEPDEGGDGLLARWNEDDVAALLLGWLPEEAERTPPPVGDLRAALDAWYRFLEARGWLDPRSDGRDGLLATMDELADAYQNAVENPEQHRIAKYLQRALLDSDVDVDDPEQLADFESRLDEGDLPVDQETLAAIAEGTAAAPKSPVDGIGRVGYVWRAPRLLEGAELAAAMEAAPTLARLRRESPEGLPKDSEEAWLSAYDALGPAIAEGRGLDAGSFEDAFGLDPEEFVVAVVTVLFAERPPLPVPVVLELVAEASGAFDEEPPPGDSGDVADAAARFAPVVETALTELEKLGVLVRDATCEEAREAGEPVVRLTPLGEWIGFEELSADDYVIRTFDELMAENAEVLVERAASGQPTADVDLDDWIGARDTATAMHDLVEVARRTDDSTHRFVIACATREHAEAARPVYDALRDDPAFGAQARAWLFDAGFLKESDLRPDDRTWVTLDTEAALARLGLLDEQRLLDSPLLGAEPLLFEIALDIDHPESAFLLSYVGEHHPDPKVCKQARATLYRLRSRGTSGRG</sequence>
<dbReference type="EMBL" id="JBHTBH010000009">
    <property type="protein sequence ID" value="MFC7329935.1"/>
    <property type="molecule type" value="Genomic_DNA"/>
</dbReference>
<dbReference type="RefSeq" id="WP_379872579.1">
    <property type="nucleotide sequence ID" value="NZ_JBHTBH010000009.1"/>
</dbReference>
<keyword evidence="2" id="KW-1185">Reference proteome</keyword>